<evidence type="ECO:0000256" key="1">
    <source>
        <dbReference type="SAM" id="MobiDB-lite"/>
    </source>
</evidence>
<evidence type="ECO:0000313" key="4">
    <source>
        <dbReference type="Proteomes" id="UP000031623"/>
    </source>
</evidence>
<dbReference type="InterPro" id="IPR038721">
    <property type="entry name" value="IS701-like_DDE_dom"/>
</dbReference>
<feature type="region of interest" description="Disordered" evidence="1">
    <location>
        <begin position="139"/>
        <end position="174"/>
    </location>
</feature>
<protein>
    <submittedName>
        <fullName evidence="3">Transposase, IS4 family</fullName>
    </submittedName>
</protein>
<evidence type="ECO:0000259" key="2">
    <source>
        <dbReference type="Pfam" id="PF13546"/>
    </source>
</evidence>
<feature type="compositionally biased region" description="Basic and acidic residues" evidence="1">
    <location>
        <begin position="140"/>
        <end position="151"/>
    </location>
</feature>
<dbReference type="OrthoDB" id="151236at2"/>
<accession>A0A090AEQ5</accession>
<feature type="compositionally biased region" description="Basic residues" evidence="1">
    <location>
        <begin position="163"/>
        <end position="172"/>
    </location>
</feature>
<dbReference type="EMBL" id="AP014633">
    <property type="protein sequence ID" value="BAP56493.1"/>
    <property type="molecule type" value="Genomic_DNA"/>
</dbReference>
<proteinExistence type="predicted"/>
<name>A0A090AEQ5_9GAMM</name>
<dbReference type="KEGG" id="tig:THII_2196"/>
<evidence type="ECO:0000313" key="3">
    <source>
        <dbReference type="EMBL" id="BAP56493.1"/>
    </source>
</evidence>
<dbReference type="Pfam" id="PF13546">
    <property type="entry name" value="DDE_5"/>
    <property type="match status" value="1"/>
</dbReference>
<dbReference type="STRING" id="40754.THII_2196"/>
<organism evidence="3 4">
    <name type="scientific">Thioploca ingrica</name>
    <dbReference type="NCBI Taxonomy" id="40754"/>
    <lineage>
        <taxon>Bacteria</taxon>
        <taxon>Pseudomonadati</taxon>
        <taxon>Pseudomonadota</taxon>
        <taxon>Gammaproteobacteria</taxon>
        <taxon>Thiotrichales</taxon>
        <taxon>Thiotrichaceae</taxon>
        <taxon>Thioploca</taxon>
    </lineage>
</organism>
<sequence>MSDINTILLCLSTVLNQTNLRHLQLISYALLAMNGRVTMLGISRWTEKRGSYRTIQRFFGYTFSWCRLNWYLIRHQLLDKDDVLLIAGDTTTVMKSGKHTHGLGRYFSSIYNQAVPGLSFFTLSLISVKQRRVFPVITDPVEKEPDQEMPKKTVSPPGNQKSGRPKGSRNKTQRTPELSTYLLWIQALVRNLLQLTGAQLNLGYLVYDNALGNNEGATMVKPLGLQLISKLRCDAALWFPYEGVYQGRGAPRKYGEKVDYANMPDQYLTDSQVTDSVLTNIYQIPVWHKRFA</sequence>
<dbReference type="Proteomes" id="UP000031623">
    <property type="component" value="Chromosome"/>
</dbReference>
<reference evidence="3 4" key="1">
    <citation type="journal article" date="2014" name="ISME J.">
        <title>Ecophysiology of Thioploca ingrica as revealed by the complete genome sequence supplemented with proteomic evidence.</title>
        <authorList>
            <person name="Kojima H."/>
            <person name="Ogura Y."/>
            <person name="Yamamoto N."/>
            <person name="Togashi T."/>
            <person name="Mori H."/>
            <person name="Watanabe T."/>
            <person name="Nemoto F."/>
            <person name="Kurokawa K."/>
            <person name="Hayashi T."/>
            <person name="Fukui M."/>
        </authorList>
    </citation>
    <scope>NUCLEOTIDE SEQUENCE [LARGE SCALE GENOMIC DNA]</scope>
</reference>
<feature type="domain" description="Transposase IS701-like DDE" evidence="2">
    <location>
        <begin position="11"/>
        <end position="261"/>
    </location>
</feature>
<gene>
    <name evidence="3" type="ORF">THII_2196</name>
</gene>
<dbReference type="AlphaFoldDB" id="A0A090AEQ5"/>
<keyword evidence="4" id="KW-1185">Reference proteome</keyword>
<dbReference type="HOGENOM" id="CLU_952955_0_0_6"/>